<evidence type="ECO:0000259" key="13">
    <source>
        <dbReference type="Pfam" id="PF06974"/>
    </source>
</evidence>
<keyword evidence="7 11" id="KW-0319">Glycerol metabolism</keyword>
<proteinExistence type="inferred from homology"/>
<evidence type="ECO:0000256" key="4">
    <source>
        <dbReference type="ARBA" id="ARBA00013244"/>
    </source>
</evidence>
<dbReference type="GO" id="GO:0006071">
    <property type="term" value="P:glycerol metabolic process"/>
    <property type="evidence" value="ECO:0007669"/>
    <property type="project" value="UniProtKB-KW"/>
</dbReference>
<reference evidence="14 15" key="1">
    <citation type="submission" date="2019-04" db="EMBL/GenBank/DDBJ databases">
        <title>Streptomyces oryziradicis sp. nov., a novel actinomycete isolated from rhizosphere soil of rice (Oryza sativa L.).</title>
        <authorList>
            <person name="Li C."/>
        </authorList>
    </citation>
    <scope>NUCLEOTIDE SEQUENCE [LARGE SCALE GENOMIC DNA]</scope>
    <source>
        <strain evidence="14 15">NEAU-C40</strain>
    </source>
</reference>
<keyword evidence="6 11" id="KW-0808">Transferase</keyword>
<dbReference type="InterPro" id="IPR009721">
    <property type="entry name" value="O-acyltransferase_WSD1_C"/>
</dbReference>
<keyword evidence="5 11" id="KW-0444">Lipid biosynthesis</keyword>
<evidence type="ECO:0000256" key="7">
    <source>
        <dbReference type="ARBA" id="ARBA00022798"/>
    </source>
</evidence>
<feature type="domain" description="O-acyltransferase WSD1 C-terminal" evidence="13">
    <location>
        <begin position="290"/>
        <end position="435"/>
    </location>
</feature>
<evidence type="ECO:0000256" key="6">
    <source>
        <dbReference type="ARBA" id="ARBA00022679"/>
    </source>
</evidence>
<dbReference type="GO" id="GO:0001666">
    <property type="term" value="P:response to hypoxia"/>
    <property type="evidence" value="ECO:0007669"/>
    <property type="project" value="TreeGrafter"/>
</dbReference>
<name>A0A4U0SDM5_9ACTN</name>
<dbReference type="InterPro" id="IPR004255">
    <property type="entry name" value="O-acyltransferase_WSD1_N"/>
</dbReference>
<dbReference type="PANTHER" id="PTHR31650">
    <property type="entry name" value="O-ACYLTRANSFERASE (WSD1-LIKE) FAMILY PROTEIN"/>
    <property type="match status" value="1"/>
</dbReference>
<evidence type="ECO:0000256" key="1">
    <source>
        <dbReference type="ARBA" id="ARBA00004771"/>
    </source>
</evidence>
<evidence type="ECO:0000256" key="10">
    <source>
        <dbReference type="ARBA" id="ARBA00048109"/>
    </source>
</evidence>
<dbReference type="Proteomes" id="UP000305778">
    <property type="component" value="Unassembled WGS sequence"/>
</dbReference>
<evidence type="ECO:0000256" key="3">
    <source>
        <dbReference type="ARBA" id="ARBA00009587"/>
    </source>
</evidence>
<evidence type="ECO:0000256" key="5">
    <source>
        <dbReference type="ARBA" id="ARBA00022516"/>
    </source>
</evidence>
<dbReference type="SUPFAM" id="SSF52777">
    <property type="entry name" value="CoA-dependent acyltransferases"/>
    <property type="match status" value="1"/>
</dbReference>
<dbReference type="GO" id="GO:0051701">
    <property type="term" value="P:biological process involved in interaction with host"/>
    <property type="evidence" value="ECO:0007669"/>
    <property type="project" value="TreeGrafter"/>
</dbReference>
<dbReference type="Pfam" id="PF06974">
    <property type="entry name" value="WS_DGAT_C"/>
    <property type="match status" value="1"/>
</dbReference>
<dbReference type="AlphaFoldDB" id="A0A4U0SDM5"/>
<comment type="similarity">
    <text evidence="3 11">Belongs to the long-chain O-acyltransferase family.</text>
</comment>
<dbReference type="UniPathway" id="UPA00282"/>
<dbReference type="EMBL" id="SUMC01000041">
    <property type="protein sequence ID" value="TKA06297.1"/>
    <property type="molecule type" value="Genomic_DNA"/>
</dbReference>
<keyword evidence="15" id="KW-1185">Reference proteome</keyword>
<evidence type="ECO:0000313" key="15">
    <source>
        <dbReference type="Proteomes" id="UP000305778"/>
    </source>
</evidence>
<evidence type="ECO:0000256" key="2">
    <source>
        <dbReference type="ARBA" id="ARBA00005189"/>
    </source>
</evidence>
<evidence type="ECO:0000259" key="12">
    <source>
        <dbReference type="Pfam" id="PF03007"/>
    </source>
</evidence>
<protein>
    <recommendedName>
        <fullName evidence="4 11">Diacylglycerol O-acyltransferase</fullName>
        <ecNumber evidence="4 11">2.3.1.20</ecNumber>
    </recommendedName>
</protein>
<dbReference type="InterPro" id="IPR045034">
    <property type="entry name" value="O-acyltransferase_WSD1-like"/>
</dbReference>
<dbReference type="GO" id="GO:0005886">
    <property type="term" value="C:plasma membrane"/>
    <property type="evidence" value="ECO:0007669"/>
    <property type="project" value="TreeGrafter"/>
</dbReference>
<keyword evidence="8 11" id="KW-0443">Lipid metabolism</keyword>
<dbReference type="InterPro" id="IPR014292">
    <property type="entry name" value="Acyl_transf_WS/DGAT"/>
</dbReference>
<dbReference type="Pfam" id="PF03007">
    <property type="entry name" value="WS_DGAT_cat"/>
    <property type="match status" value="1"/>
</dbReference>
<comment type="catalytic activity">
    <reaction evidence="10 11">
        <text>an acyl-CoA + a 1,2-diacyl-sn-glycerol = a triacyl-sn-glycerol + CoA</text>
        <dbReference type="Rhea" id="RHEA:10868"/>
        <dbReference type="ChEBI" id="CHEBI:17815"/>
        <dbReference type="ChEBI" id="CHEBI:57287"/>
        <dbReference type="ChEBI" id="CHEBI:58342"/>
        <dbReference type="ChEBI" id="CHEBI:64615"/>
        <dbReference type="EC" id="2.3.1.20"/>
    </reaction>
</comment>
<gene>
    <name evidence="14" type="ORF">FCI23_32805</name>
</gene>
<feature type="domain" description="O-acyltransferase WSD1-like N-terminal" evidence="12">
    <location>
        <begin position="6"/>
        <end position="248"/>
    </location>
</feature>
<evidence type="ECO:0000256" key="11">
    <source>
        <dbReference type="RuleBase" id="RU361241"/>
    </source>
</evidence>
<comment type="pathway">
    <text evidence="2">Lipid metabolism.</text>
</comment>
<evidence type="ECO:0000256" key="8">
    <source>
        <dbReference type="ARBA" id="ARBA00023098"/>
    </source>
</evidence>
<keyword evidence="9 11" id="KW-0012">Acyltransferase</keyword>
<comment type="caution">
    <text evidence="14">The sequence shown here is derived from an EMBL/GenBank/DDBJ whole genome shotgun (WGS) entry which is preliminary data.</text>
</comment>
<evidence type="ECO:0000256" key="9">
    <source>
        <dbReference type="ARBA" id="ARBA00023315"/>
    </source>
</evidence>
<dbReference type="PANTHER" id="PTHR31650:SF1">
    <property type="entry name" value="WAX ESTER SYNTHASE_DIACYLGLYCEROL ACYLTRANSFERASE 4-RELATED"/>
    <property type="match status" value="1"/>
</dbReference>
<comment type="pathway">
    <text evidence="1 11">Glycerolipid metabolism; triacylglycerol biosynthesis.</text>
</comment>
<sequence>MADELLSPLDFAFWHLDAPGHPLSVGALAVFESGAPVDPEQIASLLAERAAAVARLRLRVRDVWFPAGGAVWTPDETFDATRHVRVTREPVAELMARAMDRTRPPWEVYVIEGAAVAGGAVAGGDGASRPAFSVLVKLHHALADGLRAVQVGAALLDQGAGLPPMPAAAPPARTSLIPTVPDARRLVREAGRALGIGSALVRAALDPFGPPALGSSSSGTRRLATAVLDLDELNRIRKSSGGTVNDVVMAVVAGALRRWMHDRGDDPGGPAPRALIPVARRRRRSEPGPGNRLSGYLIRLPVAETDPLARLRAVRRTMDTAKATGPDGGPGAVALLADTLPLFAHRLAAPVLGRTARLLYDVLITNVPIPDIPLSLSGHRLAELYPLAPLAHGQSLAIALSTYHGRVHVGLLADAAAIPDLDRLATCTVGALTELTAAMP</sequence>
<evidence type="ECO:0000313" key="14">
    <source>
        <dbReference type="EMBL" id="TKA06297.1"/>
    </source>
</evidence>
<dbReference type="OrthoDB" id="9810950at2"/>
<organism evidence="14 15">
    <name type="scientific">Actinacidiphila oryziradicis</name>
    <dbReference type="NCBI Taxonomy" id="2571141"/>
    <lineage>
        <taxon>Bacteria</taxon>
        <taxon>Bacillati</taxon>
        <taxon>Actinomycetota</taxon>
        <taxon>Actinomycetes</taxon>
        <taxon>Kitasatosporales</taxon>
        <taxon>Streptomycetaceae</taxon>
        <taxon>Actinacidiphila</taxon>
    </lineage>
</organism>
<dbReference type="GO" id="GO:0004144">
    <property type="term" value="F:diacylglycerol O-acyltransferase activity"/>
    <property type="evidence" value="ECO:0007669"/>
    <property type="project" value="UniProtKB-EC"/>
</dbReference>
<dbReference type="GO" id="GO:0071731">
    <property type="term" value="P:response to nitric oxide"/>
    <property type="evidence" value="ECO:0007669"/>
    <property type="project" value="TreeGrafter"/>
</dbReference>
<dbReference type="NCBIfam" id="TIGR02946">
    <property type="entry name" value="acyl_WS_DGAT"/>
    <property type="match status" value="1"/>
</dbReference>
<dbReference type="GO" id="GO:0019432">
    <property type="term" value="P:triglyceride biosynthetic process"/>
    <property type="evidence" value="ECO:0007669"/>
    <property type="project" value="UniProtKB-UniPathway"/>
</dbReference>
<dbReference type="EC" id="2.3.1.20" evidence="4 11"/>
<dbReference type="RefSeq" id="WP_136727658.1">
    <property type="nucleotide sequence ID" value="NZ_SUMC01000041.1"/>
</dbReference>
<accession>A0A4U0SDM5</accession>